<accession>A0ABR9AJQ8</accession>
<keyword evidence="3" id="KW-0808">Transferase</keyword>
<dbReference type="EMBL" id="JACYTQ010000002">
    <property type="protein sequence ID" value="MBD8488769.1"/>
    <property type="molecule type" value="Genomic_DNA"/>
</dbReference>
<evidence type="ECO:0000259" key="7">
    <source>
        <dbReference type="PROSITE" id="PS50109"/>
    </source>
</evidence>
<dbReference type="InterPro" id="IPR004358">
    <property type="entry name" value="Sig_transdc_His_kin-like_C"/>
</dbReference>
<dbReference type="CDD" id="cd16917">
    <property type="entry name" value="HATPase_UhpB-NarQ-NarX-like"/>
    <property type="match status" value="1"/>
</dbReference>
<proteinExistence type="predicted"/>
<feature type="transmembrane region" description="Helical" evidence="6">
    <location>
        <begin position="6"/>
        <end position="32"/>
    </location>
</feature>
<dbReference type="Proteomes" id="UP000647133">
    <property type="component" value="Unassembled WGS sequence"/>
</dbReference>
<feature type="domain" description="Histidine kinase" evidence="7">
    <location>
        <begin position="69"/>
        <end position="252"/>
    </location>
</feature>
<comment type="catalytic activity">
    <reaction evidence="1">
        <text>ATP + protein L-histidine = ADP + protein N-phospho-L-histidine.</text>
        <dbReference type="EC" id="2.7.13.3"/>
    </reaction>
</comment>
<dbReference type="InterPro" id="IPR050482">
    <property type="entry name" value="Sensor_HK_TwoCompSys"/>
</dbReference>
<dbReference type="PANTHER" id="PTHR24421:SF59">
    <property type="entry name" value="OXYGEN SENSOR HISTIDINE KINASE NREB"/>
    <property type="match status" value="1"/>
</dbReference>
<dbReference type="Gene3D" id="3.30.565.10">
    <property type="entry name" value="Histidine kinase-like ATPase, C-terminal domain"/>
    <property type="match status" value="1"/>
</dbReference>
<evidence type="ECO:0000256" key="4">
    <source>
        <dbReference type="ARBA" id="ARBA00022777"/>
    </source>
</evidence>
<dbReference type="SMART" id="SM00387">
    <property type="entry name" value="HATPase_c"/>
    <property type="match status" value="1"/>
</dbReference>
<dbReference type="PRINTS" id="PR00344">
    <property type="entry name" value="BCTRLSENSOR"/>
</dbReference>
<evidence type="ECO:0000256" key="3">
    <source>
        <dbReference type="ARBA" id="ARBA00022679"/>
    </source>
</evidence>
<comment type="caution">
    <text evidence="8">The sequence shown here is derived from an EMBL/GenBank/DDBJ whole genome shotgun (WGS) entry which is preliminary data.</text>
</comment>
<dbReference type="InterPro" id="IPR005467">
    <property type="entry name" value="His_kinase_dom"/>
</dbReference>
<gene>
    <name evidence="8" type="ORF">IFO69_08435</name>
</gene>
<evidence type="ECO:0000256" key="6">
    <source>
        <dbReference type="SAM" id="Phobius"/>
    </source>
</evidence>
<dbReference type="SUPFAM" id="SSF55874">
    <property type="entry name" value="ATPase domain of HSP90 chaperone/DNA topoisomerase II/histidine kinase"/>
    <property type="match status" value="1"/>
</dbReference>
<evidence type="ECO:0000256" key="2">
    <source>
        <dbReference type="ARBA" id="ARBA00012438"/>
    </source>
</evidence>
<evidence type="ECO:0000256" key="5">
    <source>
        <dbReference type="ARBA" id="ARBA00023012"/>
    </source>
</evidence>
<name>A0ABR9AJQ8_9BACT</name>
<keyword evidence="9" id="KW-1185">Reference proteome</keyword>
<keyword evidence="6" id="KW-0472">Membrane</keyword>
<dbReference type="InterPro" id="IPR003594">
    <property type="entry name" value="HATPase_dom"/>
</dbReference>
<dbReference type="Pfam" id="PF02518">
    <property type="entry name" value="HATPase_c"/>
    <property type="match status" value="1"/>
</dbReference>
<dbReference type="GO" id="GO:0016301">
    <property type="term" value="F:kinase activity"/>
    <property type="evidence" value="ECO:0007669"/>
    <property type="project" value="UniProtKB-KW"/>
</dbReference>
<dbReference type="EC" id="2.7.13.3" evidence="2"/>
<dbReference type="InterPro" id="IPR036890">
    <property type="entry name" value="HATPase_C_sf"/>
</dbReference>
<protein>
    <recommendedName>
        <fullName evidence="2">histidine kinase</fullName>
        <ecNumber evidence="2">2.7.13.3</ecNumber>
    </recommendedName>
</protein>
<evidence type="ECO:0000256" key="1">
    <source>
        <dbReference type="ARBA" id="ARBA00000085"/>
    </source>
</evidence>
<keyword evidence="6" id="KW-0812">Transmembrane</keyword>
<dbReference type="PROSITE" id="PS50109">
    <property type="entry name" value="HIS_KIN"/>
    <property type="match status" value="1"/>
</dbReference>
<sequence>MSSDPAQFVFLITSGVLITLVMCGFIVAMVLFHRQQQIRNRQKMDHMKAEYERTILGVEKEIQEQTLSFIGQELHDNVGQILSLTKLTLNNPDPENFSEGKRLINQAIKEVRTLSKRLNLDWVKEVKLLDFIQQELQKIENSGFCQTQFDSNITELELEKDQKLVLIRIIQECLNNTMKHAEPKLITVSLQQKNDFLELMIKDDGKGFDVEDKSKGMGLHNLKSRIETIGGNLQLFSKINMGTEIKLLLPFA</sequence>
<keyword evidence="4 8" id="KW-0418">Kinase</keyword>
<evidence type="ECO:0000313" key="9">
    <source>
        <dbReference type="Proteomes" id="UP000647133"/>
    </source>
</evidence>
<keyword evidence="5" id="KW-0902">Two-component regulatory system</keyword>
<organism evidence="8 9">
    <name type="scientific">Echinicola arenosa</name>
    <dbReference type="NCBI Taxonomy" id="2774144"/>
    <lineage>
        <taxon>Bacteria</taxon>
        <taxon>Pseudomonadati</taxon>
        <taxon>Bacteroidota</taxon>
        <taxon>Cytophagia</taxon>
        <taxon>Cytophagales</taxon>
        <taxon>Cyclobacteriaceae</taxon>
        <taxon>Echinicola</taxon>
    </lineage>
</organism>
<evidence type="ECO:0000313" key="8">
    <source>
        <dbReference type="EMBL" id="MBD8488769.1"/>
    </source>
</evidence>
<dbReference type="RefSeq" id="WP_192009621.1">
    <property type="nucleotide sequence ID" value="NZ_JACYTQ010000002.1"/>
</dbReference>
<reference evidence="8 9" key="1">
    <citation type="submission" date="2020-09" db="EMBL/GenBank/DDBJ databases">
        <title>Echinicola sp. CAU 1574 isolated from sand of Sido Beach.</title>
        <authorList>
            <person name="Kim W."/>
        </authorList>
    </citation>
    <scope>NUCLEOTIDE SEQUENCE [LARGE SCALE GENOMIC DNA]</scope>
    <source>
        <strain evidence="8 9">CAU 1574</strain>
    </source>
</reference>
<keyword evidence="6" id="KW-1133">Transmembrane helix</keyword>
<dbReference type="PANTHER" id="PTHR24421">
    <property type="entry name" value="NITRATE/NITRITE SENSOR PROTEIN NARX-RELATED"/>
    <property type="match status" value="1"/>
</dbReference>